<proteinExistence type="predicted"/>
<dbReference type="EMBL" id="JASCZI010030280">
    <property type="protein sequence ID" value="MED6120544.1"/>
    <property type="molecule type" value="Genomic_DNA"/>
</dbReference>
<keyword evidence="2" id="KW-1185">Reference proteome</keyword>
<evidence type="ECO:0000313" key="1">
    <source>
        <dbReference type="EMBL" id="MED6120544.1"/>
    </source>
</evidence>
<comment type="caution">
    <text evidence="1">The sequence shown here is derived from an EMBL/GenBank/DDBJ whole genome shotgun (WGS) entry which is preliminary data.</text>
</comment>
<organism evidence="1 2">
    <name type="scientific">Stylosanthes scabra</name>
    <dbReference type="NCBI Taxonomy" id="79078"/>
    <lineage>
        <taxon>Eukaryota</taxon>
        <taxon>Viridiplantae</taxon>
        <taxon>Streptophyta</taxon>
        <taxon>Embryophyta</taxon>
        <taxon>Tracheophyta</taxon>
        <taxon>Spermatophyta</taxon>
        <taxon>Magnoliopsida</taxon>
        <taxon>eudicotyledons</taxon>
        <taxon>Gunneridae</taxon>
        <taxon>Pentapetalae</taxon>
        <taxon>rosids</taxon>
        <taxon>fabids</taxon>
        <taxon>Fabales</taxon>
        <taxon>Fabaceae</taxon>
        <taxon>Papilionoideae</taxon>
        <taxon>50 kb inversion clade</taxon>
        <taxon>dalbergioids sensu lato</taxon>
        <taxon>Dalbergieae</taxon>
        <taxon>Pterocarpus clade</taxon>
        <taxon>Stylosanthes</taxon>
    </lineage>
</organism>
<protein>
    <submittedName>
        <fullName evidence="1">Uncharacterized protein</fullName>
    </submittedName>
</protein>
<sequence length="253" mass="28240">MCDSGNETRELPTIVEEEVRGVENQVGGFLRVIKEEFRVNHELIVAKLRDNASEVSTLKTILSQQGNILEVLASRVAILEGAKICSAKGFVQPPSSADGKVAALETRPPKRKLDFVDLTEDDTAILYLIRQRGIGSPFAFYHHKGLVMLGEETPKQHLITCLSVQCLDLLFWPPKGMRFDGDDLAVAIFIFASGMEESERLVEDSHYDGSRKRLLSLLPGQQLFDDVINMVVGMCTSHKDAFMSWWLPTTFSV</sequence>
<reference evidence="1 2" key="1">
    <citation type="journal article" date="2023" name="Plants (Basel)">
        <title>Bridging the Gap: Combining Genomics and Transcriptomics Approaches to Understand Stylosanthes scabra, an Orphan Legume from the Brazilian Caatinga.</title>
        <authorList>
            <person name="Ferreira-Neto J.R.C."/>
            <person name="da Silva M.D."/>
            <person name="Binneck E."/>
            <person name="de Melo N.F."/>
            <person name="da Silva R.H."/>
            <person name="de Melo A.L.T.M."/>
            <person name="Pandolfi V."/>
            <person name="Bustamante F.O."/>
            <person name="Brasileiro-Vidal A.C."/>
            <person name="Benko-Iseppon A.M."/>
        </authorList>
    </citation>
    <scope>NUCLEOTIDE SEQUENCE [LARGE SCALE GENOMIC DNA]</scope>
    <source>
        <tissue evidence="1">Leaves</tissue>
    </source>
</reference>
<dbReference type="Proteomes" id="UP001341840">
    <property type="component" value="Unassembled WGS sequence"/>
</dbReference>
<name>A0ABU6R9G0_9FABA</name>
<evidence type="ECO:0000313" key="2">
    <source>
        <dbReference type="Proteomes" id="UP001341840"/>
    </source>
</evidence>
<accession>A0ABU6R9G0</accession>
<gene>
    <name evidence="1" type="ORF">PIB30_021707</name>
</gene>